<feature type="domain" description="Minor capsid protein P8 central region" evidence="1">
    <location>
        <begin position="65"/>
        <end position="186"/>
    </location>
</feature>
<dbReference type="EMBL" id="MN740165">
    <property type="protein sequence ID" value="QHT91415.1"/>
    <property type="molecule type" value="Genomic_DNA"/>
</dbReference>
<accession>A0A6C0IFW5</accession>
<dbReference type="Pfam" id="PF19065">
    <property type="entry name" value="P8_CR"/>
    <property type="match status" value="1"/>
</dbReference>
<evidence type="ECO:0000313" key="2">
    <source>
        <dbReference type="EMBL" id="QHT91415.1"/>
    </source>
</evidence>
<evidence type="ECO:0000259" key="1">
    <source>
        <dbReference type="Pfam" id="PF19065"/>
    </source>
</evidence>
<dbReference type="AlphaFoldDB" id="A0A6C0IFW5"/>
<dbReference type="InterPro" id="IPR043916">
    <property type="entry name" value="P8_CR"/>
</dbReference>
<proteinExistence type="predicted"/>
<name>A0A6C0IFW5_9ZZZZ</name>
<protein>
    <recommendedName>
        <fullName evidence="1">Minor capsid protein P8 central region domain-containing protein</fullName>
    </recommendedName>
</protein>
<organism evidence="2">
    <name type="scientific">viral metagenome</name>
    <dbReference type="NCBI Taxonomy" id="1070528"/>
    <lineage>
        <taxon>unclassified sequences</taxon>
        <taxon>metagenomes</taxon>
        <taxon>organismal metagenomes</taxon>
    </lineage>
</organism>
<reference evidence="2" key="1">
    <citation type="journal article" date="2020" name="Nature">
        <title>Giant virus diversity and host interactions through global metagenomics.</title>
        <authorList>
            <person name="Schulz F."/>
            <person name="Roux S."/>
            <person name="Paez-Espino D."/>
            <person name="Jungbluth S."/>
            <person name="Walsh D.A."/>
            <person name="Denef V.J."/>
            <person name="McMahon K.D."/>
            <person name="Konstantinidis K.T."/>
            <person name="Eloe-Fadrosh E.A."/>
            <person name="Kyrpides N.C."/>
            <person name="Woyke T."/>
        </authorList>
    </citation>
    <scope>NUCLEOTIDE SEQUENCE</scope>
    <source>
        <strain evidence="2">GVMAG-M-3300023184-77</strain>
    </source>
</reference>
<sequence length="189" mass="21601">MDYQNEKEDIRGLPLAFRGASPEQNGRVTFGQSLSAGGSTSKIPGYTHQTQVESDYMSDMLRGNWEETTLSRAFFSVDNIKAVQNAIRHEVNQKSGPKNYIIDDQSVDELKIIMRGIYYQYARNLESNVKEQVADLNMKVIDWSVPHILSAVDHYYYYINDISHLPVPMQQPQNISRAGTKSLPYNPYM</sequence>